<proteinExistence type="predicted"/>
<feature type="region of interest" description="Disordered" evidence="5">
    <location>
        <begin position="61"/>
        <end position="87"/>
    </location>
</feature>
<comment type="caution">
    <text evidence="7">The sequence shown here is derived from an EMBL/GenBank/DDBJ whole genome shotgun (WGS) entry which is preliminary data.</text>
</comment>
<dbReference type="InterPro" id="IPR001965">
    <property type="entry name" value="Znf_PHD"/>
</dbReference>
<dbReference type="AlphaFoldDB" id="A0AAV2TAA4"/>
<feature type="region of interest" description="Disordered" evidence="5">
    <location>
        <begin position="102"/>
        <end position="129"/>
    </location>
</feature>
<evidence type="ECO:0000256" key="5">
    <source>
        <dbReference type="SAM" id="MobiDB-lite"/>
    </source>
</evidence>
<dbReference type="InterPro" id="IPR013083">
    <property type="entry name" value="Znf_RING/FYVE/PHD"/>
</dbReference>
<dbReference type="Pfam" id="PF00628">
    <property type="entry name" value="PHD"/>
    <property type="match status" value="1"/>
</dbReference>
<evidence type="ECO:0000313" key="8">
    <source>
        <dbReference type="Proteomes" id="UP001497525"/>
    </source>
</evidence>
<reference evidence="7" key="1">
    <citation type="submission" date="2024-06" db="EMBL/GenBank/DDBJ databases">
        <authorList>
            <person name="Liu X."/>
            <person name="Lenzi L."/>
            <person name="Haldenby T S."/>
            <person name="Uol C."/>
        </authorList>
    </citation>
    <scope>NUCLEOTIDE SEQUENCE</scope>
</reference>
<dbReference type="InterPro" id="IPR019787">
    <property type="entry name" value="Znf_PHD-finger"/>
</dbReference>
<evidence type="ECO:0000256" key="2">
    <source>
        <dbReference type="ARBA" id="ARBA00022771"/>
    </source>
</evidence>
<accession>A0AAV2TAA4</accession>
<keyword evidence="2 4" id="KW-0863">Zinc-finger</keyword>
<feature type="region of interest" description="Disordered" evidence="5">
    <location>
        <begin position="375"/>
        <end position="406"/>
    </location>
</feature>
<keyword evidence="3" id="KW-0862">Zinc</keyword>
<keyword evidence="1" id="KW-0479">Metal-binding</keyword>
<feature type="compositionally biased region" description="Polar residues" evidence="5">
    <location>
        <begin position="102"/>
        <end position="112"/>
    </location>
</feature>
<evidence type="ECO:0000256" key="1">
    <source>
        <dbReference type="ARBA" id="ARBA00022723"/>
    </source>
</evidence>
<dbReference type="PROSITE" id="PS50016">
    <property type="entry name" value="ZF_PHD_2"/>
    <property type="match status" value="1"/>
</dbReference>
<gene>
    <name evidence="7" type="ORF">CDAUBV1_LOCUS7808</name>
</gene>
<name>A0AAV2TAA4_CALDB</name>
<dbReference type="Gene3D" id="3.30.40.10">
    <property type="entry name" value="Zinc/RING finger domain, C3HC4 (zinc finger)"/>
    <property type="match status" value="1"/>
</dbReference>
<dbReference type="SMART" id="SM00249">
    <property type="entry name" value="PHD"/>
    <property type="match status" value="1"/>
</dbReference>
<dbReference type="EMBL" id="CAXLJL010000201">
    <property type="protein sequence ID" value="CAL5134427.1"/>
    <property type="molecule type" value="Genomic_DNA"/>
</dbReference>
<dbReference type="InterPro" id="IPR011011">
    <property type="entry name" value="Znf_FYVE_PHD"/>
</dbReference>
<evidence type="ECO:0000313" key="7">
    <source>
        <dbReference type="EMBL" id="CAL5134427.1"/>
    </source>
</evidence>
<feature type="compositionally biased region" description="Polar residues" evidence="5">
    <location>
        <begin position="377"/>
        <end position="401"/>
    </location>
</feature>
<feature type="domain" description="PHD-type" evidence="6">
    <location>
        <begin position="283"/>
        <end position="348"/>
    </location>
</feature>
<dbReference type="SUPFAM" id="SSF57903">
    <property type="entry name" value="FYVE/PHD zinc finger"/>
    <property type="match status" value="1"/>
</dbReference>
<sequence>MTSLPYSYSSTPIMEAWLIKGLRLALSKKPVDQERLRKMYKEACENEAQVSRITLAEALREPRDGTAQVEITERESHSPSGQTSRIRPAHIIGEQSLSIGINPLSSATDGGMSSSDSSSSSSNVSSSINMAKGSKRNKLALFNMFDPTAAVGTKSASGSSAAQRPLTPRSSVPVVAVPGVIDLTEPSTEHGGERTKSIQNEVSATTTAVPCTASATTGASSLNTILTNPTTIDLAMSTSHESASVVSVSHLESTTSSTSSNGAGRVGDAQNADARLLASLVADLACRMCGKLTRQPQLEPDGVTINSNVLVECVKCGALYHQMCHQPPVLSSSNVNPREWKCDSCSPAVVDLTSTVGSTHSTTSVSAAFAASPAQTLPNTTDTSKPRTSATPLLVSSSSVPTAGARKRKAGLTSAFVTARKL</sequence>
<protein>
    <recommendedName>
        <fullName evidence="6">PHD-type domain-containing protein</fullName>
    </recommendedName>
</protein>
<evidence type="ECO:0000256" key="3">
    <source>
        <dbReference type="ARBA" id="ARBA00022833"/>
    </source>
</evidence>
<dbReference type="Proteomes" id="UP001497525">
    <property type="component" value="Unassembled WGS sequence"/>
</dbReference>
<evidence type="ECO:0000256" key="4">
    <source>
        <dbReference type="PROSITE-ProRule" id="PRU00146"/>
    </source>
</evidence>
<dbReference type="PROSITE" id="PS01359">
    <property type="entry name" value="ZF_PHD_1"/>
    <property type="match status" value="1"/>
</dbReference>
<organism evidence="7 8">
    <name type="scientific">Calicophoron daubneyi</name>
    <name type="common">Rumen fluke</name>
    <name type="synonym">Paramphistomum daubneyi</name>
    <dbReference type="NCBI Taxonomy" id="300641"/>
    <lineage>
        <taxon>Eukaryota</taxon>
        <taxon>Metazoa</taxon>
        <taxon>Spiralia</taxon>
        <taxon>Lophotrochozoa</taxon>
        <taxon>Platyhelminthes</taxon>
        <taxon>Trematoda</taxon>
        <taxon>Digenea</taxon>
        <taxon>Plagiorchiida</taxon>
        <taxon>Pronocephalata</taxon>
        <taxon>Paramphistomoidea</taxon>
        <taxon>Paramphistomidae</taxon>
        <taxon>Calicophoron</taxon>
    </lineage>
</organism>
<evidence type="ECO:0000259" key="6">
    <source>
        <dbReference type="PROSITE" id="PS50016"/>
    </source>
</evidence>
<dbReference type="GO" id="GO:0008270">
    <property type="term" value="F:zinc ion binding"/>
    <property type="evidence" value="ECO:0007669"/>
    <property type="project" value="UniProtKB-KW"/>
</dbReference>
<dbReference type="InterPro" id="IPR019786">
    <property type="entry name" value="Zinc_finger_PHD-type_CS"/>
</dbReference>
<feature type="compositionally biased region" description="Low complexity" evidence="5">
    <location>
        <begin position="113"/>
        <end position="127"/>
    </location>
</feature>